<dbReference type="Proteomes" id="UP001174347">
    <property type="component" value="Unassembled WGS sequence"/>
</dbReference>
<keyword evidence="12" id="KW-1185">Reference proteome</keyword>
<organism evidence="11 12">
    <name type="scientific">Corynebacterium kefirresidentii</name>
    <dbReference type="NCBI Taxonomy" id="1979527"/>
    <lineage>
        <taxon>Bacteria</taxon>
        <taxon>Bacillati</taxon>
        <taxon>Actinomycetota</taxon>
        <taxon>Actinomycetes</taxon>
        <taxon>Mycobacteriales</taxon>
        <taxon>Corynebacteriaceae</taxon>
        <taxon>Corynebacterium</taxon>
    </lineage>
</organism>
<dbReference type="Pfam" id="PF00111">
    <property type="entry name" value="Fer2"/>
    <property type="match status" value="1"/>
</dbReference>
<evidence type="ECO:0000313" key="11">
    <source>
        <dbReference type="EMBL" id="MDN8619664.1"/>
    </source>
</evidence>
<dbReference type="InterPro" id="IPR012675">
    <property type="entry name" value="Beta-grasp_dom_sf"/>
</dbReference>
<evidence type="ECO:0000256" key="2">
    <source>
        <dbReference type="ARBA" id="ARBA00022630"/>
    </source>
</evidence>
<dbReference type="InterPro" id="IPR017938">
    <property type="entry name" value="Riboflavin_synthase-like_b-brl"/>
</dbReference>
<comment type="caution">
    <text evidence="11">The sequence shown here is derived from an EMBL/GenBank/DDBJ whole genome shotgun (WGS) entry which is preliminary data.</text>
</comment>
<dbReference type="Gene3D" id="3.40.50.80">
    <property type="entry name" value="Nucleotide-binding domain of ferredoxin-NADP reductase (FNR) module"/>
    <property type="match status" value="1"/>
</dbReference>
<evidence type="ECO:0000256" key="6">
    <source>
        <dbReference type="ARBA" id="ARBA00023004"/>
    </source>
</evidence>
<dbReference type="PROSITE" id="PS51085">
    <property type="entry name" value="2FE2S_FER_2"/>
    <property type="match status" value="1"/>
</dbReference>
<dbReference type="Gene3D" id="2.40.30.10">
    <property type="entry name" value="Translation factors"/>
    <property type="match status" value="1"/>
</dbReference>
<feature type="domain" description="2Fe-2S ferredoxin-type" evidence="9">
    <location>
        <begin position="303"/>
        <end position="388"/>
    </location>
</feature>
<evidence type="ECO:0000256" key="3">
    <source>
        <dbReference type="ARBA" id="ARBA00022714"/>
    </source>
</evidence>
<keyword evidence="5 11" id="KW-0560">Oxidoreductase</keyword>
<protein>
    <submittedName>
        <fullName evidence="11">PDR/VanB family oxidoreductase</fullName>
        <ecNumber evidence="11">1.-.-.-</ecNumber>
    </submittedName>
</protein>
<sequence>MKRHRETPTNCRTCKGFTFFPRSAHAIEQKGVTMDETSLKHSPARGTAKRSEGSRLRATVQQVTPVADDLMVLEFCLKDGEKLPDYSPGCHVDVTLTGPEEIELVRQYSVFEMPSKEISSYNAGAHLTYGIAVKREENSRGGSLVMMQLRADDELLISPAHNNFELVDTASYYVLAGAGVGIAPMLSMAQSLQRQGKPFMVLYFASSITRAVLLPQLRSICGDSLIEVFGSPRARQEEIYRHLLSQAPQETVFYVCGPQGFMSGAKEVVLDYLPHQNFHWENFHPDMEALSGEKNAGAGDCAFDVEFCGETVHVPANVTVLEALEEADLPVMSRCLEGTCSTCVMKVIEGEPDNRDSVFNEQMHTDGAFAPCVSRSLDRRLVLERWRR</sequence>
<evidence type="ECO:0000256" key="4">
    <source>
        <dbReference type="ARBA" id="ARBA00022723"/>
    </source>
</evidence>
<evidence type="ECO:0000256" key="5">
    <source>
        <dbReference type="ARBA" id="ARBA00023002"/>
    </source>
</evidence>
<evidence type="ECO:0000259" key="10">
    <source>
        <dbReference type="PROSITE" id="PS51384"/>
    </source>
</evidence>
<evidence type="ECO:0000313" key="12">
    <source>
        <dbReference type="Proteomes" id="UP001174347"/>
    </source>
</evidence>
<keyword evidence="7" id="KW-0411">Iron-sulfur</keyword>
<accession>A0ABT8Q342</accession>
<keyword evidence="2" id="KW-0285">Flavoprotein</keyword>
<dbReference type="SUPFAM" id="SSF63380">
    <property type="entry name" value="Riboflavin synthase domain-like"/>
    <property type="match status" value="1"/>
</dbReference>
<proteinExistence type="predicted"/>
<dbReference type="InterPro" id="IPR036010">
    <property type="entry name" value="2Fe-2S_ferredoxin-like_sf"/>
</dbReference>
<keyword evidence="6" id="KW-0408">Iron</keyword>
<keyword evidence="4" id="KW-0479">Metal-binding</keyword>
<dbReference type="PANTHER" id="PTHR47354">
    <property type="entry name" value="NADH OXIDOREDUCTASE HCR"/>
    <property type="match status" value="1"/>
</dbReference>
<dbReference type="InterPro" id="IPR006058">
    <property type="entry name" value="2Fe2S_fd_BS"/>
</dbReference>
<dbReference type="RefSeq" id="WP_301732194.1">
    <property type="nucleotide sequence ID" value="NZ_JAUKFL010000027.1"/>
</dbReference>
<dbReference type="PROSITE" id="PS00197">
    <property type="entry name" value="2FE2S_FER_1"/>
    <property type="match status" value="1"/>
</dbReference>
<dbReference type="SUPFAM" id="SSF52343">
    <property type="entry name" value="Ferredoxin reductase-like, C-terminal NADP-linked domain"/>
    <property type="match status" value="1"/>
</dbReference>
<feature type="region of interest" description="Disordered" evidence="8">
    <location>
        <begin position="35"/>
        <end position="54"/>
    </location>
</feature>
<dbReference type="InterPro" id="IPR050415">
    <property type="entry name" value="MRET"/>
</dbReference>
<dbReference type="PROSITE" id="PS51384">
    <property type="entry name" value="FAD_FR"/>
    <property type="match status" value="1"/>
</dbReference>
<evidence type="ECO:0000256" key="8">
    <source>
        <dbReference type="SAM" id="MobiDB-lite"/>
    </source>
</evidence>
<dbReference type="EC" id="1.-.-.-" evidence="11"/>
<name>A0ABT8Q342_9CORY</name>
<reference evidence="11" key="1">
    <citation type="submission" date="2023-07" db="EMBL/GenBank/DDBJ databases">
        <title>Insights into the diversity of cutaneous corynebacteria.</title>
        <authorList>
            <person name="Bruggemann H."/>
            <person name="Poehlein A."/>
        </authorList>
    </citation>
    <scope>NUCLEOTIDE SEQUENCE</scope>
    <source>
        <strain evidence="11">P7_F1</strain>
    </source>
</reference>
<evidence type="ECO:0000259" key="9">
    <source>
        <dbReference type="PROSITE" id="PS51085"/>
    </source>
</evidence>
<comment type="cofactor">
    <cofactor evidence="1">
        <name>FAD</name>
        <dbReference type="ChEBI" id="CHEBI:57692"/>
    </cofactor>
</comment>
<dbReference type="SUPFAM" id="SSF54292">
    <property type="entry name" value="2Fe-2S ferredoxin-like"/>
    <property type="match status" value="1"/>
</dbReference>
<dbReference type="CDD" id="cd06185">
    <property type="entry name" value="PDR_like"/>
    <property type="match status" value="1"/>
</dbReference>
<dbReference type="InterPro" id="IPR001041">
    <property type="entry name" value="2Fe-2S_ferredoxin-type"/>
</dbReference>
<dbReference type="EMBL" id="JAUKFM010000002">
    <property type="protein sequence ID" value="MDN8619664.1"/>
    <property type="molecule type" value="Genomic_DNA"/>
</dbReference>
<dbReference type="PANTHER" id="PTHR47354:SF1">
    <property type="entry name" value="CARNITINE MONOOXYGENASE REDUCTASE SUBUNIT"/>
    <property type="match status" value="1"/>
</dbReference>
<dbReference type="InterPro" id="IPR039261">
    <property type="entry name" value="FNR_nucleotide-bd"/>
</dbReference>
<dbReference type="InterPro" id="IPR017927">
    <property type="entry name" value="FAD-bd_FR_type"/>
</dbReference>
<dbReference type="Gene3D" id="3.10.20.30">
    <property type="match status" value="1"/>
</dbReference>
<gene>
    <name evidence="11" type="ORF">Q0N36_03570</name>
</gene>
<dbReference type="GO" id="GO:0016491">
    <property type="term" value="F:oxidoreductase activity"/>
    <property type="evidence" value="ECO:0007669"/>
    <property type="project" value="UniProtKB-KW"/>
</dbReference>
<evidence type="ECO:0000256" key="7">
    <source>
        <dbReference type="ARBA" id="ARBA00023014"/>
    </source>
</evidence>
<dbReference type="CDD" id="cd00207">
    <property type="entry name" value="fer2"/>
    <property type="match status" value="1"/>
</dbReference>
<keyword evidence="3" id="KW-0001">2Fe-2S</keyword>
<evidence type="ECO:0000256" key="1">
    <source>
        <dbReference type="ARBA" id="ARBA00001974"/>
    </source>
</evidence>
<feature type="domain" description="FAD-binding FR-type" evidence="10">
    <location>
        <begin position="53"/>
        <end position="167"/>
    </location>
</feature>